<evidence type="ECO:0000256" key="2">
    <source>
        <dbReference type="SAM" id="Phobius"/>
    </source>
</evidence>
<reference evidence="4" key="1">
    <citation type="journal article" date="2019" name="Int. J. Syst. Evol. Microbiol.">
        <title>The Global Catalogue of Microorganisms (GCM) 10K type strain sequencing project: providing services to taxonomists for standard genome sequencing and annotation.</title>
        <authorList>
            <consortium name="The Broad Institute Genomics Platform"/>
            <consortium name="The Broad Institute Genome Sequencing Center for Infectious Disease"/>
            <person name="Wu L."/>
            <person name="Ma J."/>
        </authorList>
    </citation>
    <scope>NUCLEOTIDE SEQUENCE [LARGE SCALE GENOMIC DNA]</scope>
    <source>
        <strain evidence="4">CGMCC 1.15399</strain>
    </source>
</reference>
<feature type="region of interest" description="Disordered" evidence="1">
    <location>
        <begin position="336"/>
        <end position="355"/>
    </location>
</feature>
<keyword evidence="2" id="KW-1133">Transmembrane helix</keyword>
<keyword evidence="2" id="KW-0472">Membrane</keyword>
<proteinExistence type="predicted"/>
<feature type="transmembrane region" description="Helical" evidence="2">
    <location>
        <begin position="157"/>
        <end position="174"/>
    </location>
</feature>
<evidence type="ECO:0000256" key="1">
    <source>
        <dbReference type="SAM" id="MobiDB-lite"/>
    </source>
</evidence>
<sequence length="355" mass="38490">MDTYIDSVHDPDHPASPVGAPLRRYLETLALNLELSGTVELVWWRWRPDLYTRHVHLASTCLAVRLTLLAGLAATPVAGVRGGICAAIVVGGAFTVAASGKLRPVWPHNHPAYQPASYQPASYRPARIRRRRMRWARAAVGAWCGLFSGLILGDLAIAAVGAVLSALCGAWLPTDRIKPQPRTATPGATLAAHHRATLAAAVLKALPGVVIIATATMLTSGHSPGGTAFTALLVYGWTAACPGGLWTWLRYRATHLHLAVRHRLPPRVNAFLHDQHQRGTLRQTGTTWQLRHLILQQHLAHPAGLHRLRALADQGDDDAARQLAGLLAREGRADELRTRADQGDHDAARQLAEEH</sequence>
<feature type="transmembrane region" description="Helical" evidence="2">
    <location>
        <begin position="80"/>
        <end position="98"/>
    </location>
</feature>
<protein>
    <submittedName>
        <fullName evidence="3">Uncharacterized protein</fullName>
    </submittedName>
</protein>
<dbReference type="EMBL" id="JBHUCM010000016">
    <property type="protein sequence ID" value="MFD1539015.1"/>
    <property type="molecule type" value="Genomic_DNA"/>
</dbReference>
<name>A0ABW4G8D5_9ACTN</name>
<evidence type="ECO:0000313" key="3">
    <source>
        <dbReference type="EMBL" id="MFD1539015.1"/>
    </source>
</evidence>
<organism evidence="3 4">
    <name type="scientific">Nonomuraea guangzhouensis</name>
    <dbReference type="NCBI Taxonomy" id="1291555"/>
    <lineage>
        <taxon>Bacteria</taxon>
        <taxon>Bacillati</taxon>
        <taxon>Actinomycetota</taxon>
        <taxon>Actinomycetes</taxon>
        <taxon>Streptosporangiales</taxon>
        <taxon>Streptosporangiaceae</taxon>
        <taxon>Nonomuraea</taxon>
    </lineage>
</organism>
<accession>A0ABW4G8D5</accession>
<keyword evidence="2" id="KW-0812">Transmembrane</keyword>
<comment type="caution">
    <text evidence="3">The sequence shown here is derived from an EMBL/GenBank/DDBJ whole genome shotgun (WGS) entry which is preliminary data.</text>
</comment>
<feature type="transmembrane region" description="Helical" evidence="2">
    <location>
        <begin position="228"/>
        <end position="249"/>
    </location>
</feature>
<gene>
    <name evidence="3" type="ORF">ACFSJ0_18305</name>
</gene>
<dbReference type="Proteomes" id="UP001597097">
    <property type="component" value="Unassembled WGS sequence"/>
</dbReference>
<feature type="transmembrane region" description="Helical" evidence="2">
    <location>
        <begin position="195"/>
        <end position="216"/>
    </location>
</feature>
<dbReference type="RefSeq" id="WP_219532917.1">
    <property type="nucleotide sequence ID" value="NZ_JAHKRM010000016.1"/>
</dbReference>
<evidence type="ECO:0000313" key="4">
    <source>
        <dbReference type="Proteomes" id="UP001597097"/>
    </source>
</evidence>
<keyword evidence="4" id="KW-1185">Reference proteome</keyword>